<gene>
    <name evidence="1" type="ORF">QPK29_029970</name>
</gene>
<dbReference type="EMBL" id="JASNRB020000030">
    <property type="protein sequence ID" value="MFJ1471968.1"/>
    <property type="molecule type" value="Genomic_DNA"/>
</dbReference>
<protein>
    <submittedName>
        <fullName evidence="1">Uncharacterized protein</fullName>
    </submittedName>
</protein>
<sequence>MRRAVARMVPLLLGALWGTAPAQTAPADQGIQTVTVTYTRDPVDKSYRKMIRGMERFQREHALAPQATLRFRLLPRSPTVDMHGITLRVIGDHIAVPVPVAPDNSFTLPRNEHALQEDAAVVANRKTTSMTWRAQVMTPGLPPGTRRLGDLRLECLVGMEAGLVSNSSPLFGWISNALTRPEQVCNSPDGNFLFFNERPVFAVTLRAGERTEILPFRFLYAGGDQTRDMLPFCDCQVLLDRTYYAPIWDRSWPDDTLVSFETMEDAP</sequence>
<comment type="caution">
    <text evidence="1">The sequence shown here is derived from an EMBL/GenBank/DDBJ whole genome shotgun (WGS) entry which is preliminary data.</text>
</comment>
<evidence type="ECO:0000313" key="1">
    <source>
        <dbReference type="EMBL" id="MFJ1471968.1"/>
    </source>
</evidence>
<evidence type="ECO:0000313" key="2">
    <source>
        <dbReference type="Proteomes" id="UP001168096"/>
    </source>
</evidence>
<name>A0ACC7MIK3_9BURK</name>
<reference evidence="1" key="1">
    <citation type="submission" date="2024-11" db="EMBL/GenBank/DDBJ databases">
        <title>Description of Massilia orientalis sp. nov., isolated from rhizosphere soil of Ageratina adenophora.</title>
        <authorList>
            <person name="Wang Y."/>
        </authorList>
    </citation>
    <scope>NUCLEOTIDE SEQUENCE</scope>
    <source>
        <strain evidence="1">YIM B02787</strain>
    </source>
</reference>
<keyword evidence="2" id="KW-1185">Reference proteome</keyword>
<accession>A0ACC7MIK3</accession>
<organism evidence="1 2">
    <name type="scientific">Massilia orientalis</name>
    <dbReference type="NCBI Taxonomy" id="3050128"/>
    <lineage>
        <taxon>Bacteria</taxon>
        <taxon>Pseudomonadati</taxon>
        <taxon>Pseudomonadota</taxon>
        <taxon>Betaproteobacteria</taxon>
        <taxon>Burkholderiales</taxon>
        <taxon>Oxalobacteraceae</taxon>
        <taxon>Telluria group</taxon>
        <taxon>Massilia</taxon>
    </lineage>
</organism>
<dbReference type="Proteomes" id="UP001168096">
    <property type="component" value="Unassembled WGS sequence"/>
</dbReference>
<proteinExistence type="predicted"/>